<keyword evidence="2" id="KW-0238">DNA-binding</keyword>
<dbReference type="OrthoDB" id="3194402at2"/>
<dbReference type="SMART" id="SM00345">
    <property type="entry name" value="HTH_GNTR"/>
    <property type="match status" value="1"/>
</dbReference>
<proteinExistence type="predicted"/>
<dbReference type="GO" id="GO:0045892">
    <property type="term" value="P:negative regulation of DNA-templated transcription"/>
    <property type="evidence" value="ECO:0007669"/>
    <property type="project" value="TreeGrafter"/>
</dbReference>
<gene>
    <name evidence="5" type="ORF">ET996_00495</name>
</gene>
<comment type="caution">
    <text evidence="5">The sequence shown here is derived from an EMBL/GenBank/DDBJ whole genome shotgun (WGS) entry which is preliminary data.</text>
</comment>
<dbReference type="Gene3D" id="3.40.1410.10">
    <property type="entry name" value="Chorismate lyase-like"/>
    <property type="match status" value="1"/>
</dbReference>
<dbReference type="GO" id="GO:0003677">
    <property type="term" value="F:DNA binding"/>
    <property type="evidence" value="ECO:0007669"/>
    <property type="project" value="UniProtKB-KW"/>
</dbReference>
<reference evidence="5 6" key="1">
    <citation type="submission" date="2019-01" db="EMBL/GenBank/DDBJ databases">
        <title>Lactibacter flavus gen. nov., sp. nov., a novel bacterium of the family Propionibacteriaceae isolated from raw milk and dairy products.</title>
        <authorList>
            <person name="Huptas C."/>
            <person name="Wenning M."/>
            <person name="Breitenwieser F."/>
            <person name="Doll E."/>
            <person name="Von Neubeck M."/>
            <person name="Busse H.-J."/>
            <person name="Scherer S."/>
        </authorList>
    </citation>
    <scope>NUCLEOTIDE SEQUENCE [LARGE SCALE GENOMIC DNA]</scope>
    <source>
        <strain evidence="5 6">DSM 22130</strain>
    </source>
</reference>
<evidence type="ECO:0000256" key="2">
    <source>
        <dbReference type="ARBA" id="ARBA00023125"/>
    </source>
</evidence>
<dbReference type="InterPro" id="IPR036388">
    <property type="entry name" value="WH-like_DNA-bd_sf"/>
</dbReference>
<organism evidence="5 6">
    <name type="scientific">Propioniciclava tarda</name>
    <dbReference type="NCBI Taxonomy" id="433330"/>
    <lineage>
        <taxon>Bacteria</taxon>
        <taxon>Bacillati</taxon>
        <taxon>Actinomycetota</taxon>
        <taxon>Actinomycetes</taxon>
        <taxon>Propionibacteriales</taxon>
        <taxon>Propionibacteriaceae</taxon>
        <taxon>Propioniciclava</taxon>
    </lineage>
</organism>
<keyword evidence="6" id="KW-1185">Reference proteome</keyword>
<evidence type="ECO:0000259" key="4">
    <source>
        <dbReference type="PROSITE" id="PS50949"/>
    </source>
</evidence>
<evidence type="ECO:0000313" key="6">
    <source>
        <dbReference type="Proteomes" id="UP000291933"/>
    </source>
</evidence>
<dbReference type="SMART" id="SM00866">
    <property type="entry name" value="UTRA"/>
    <property type="match status" value="1"/>
</dbReference>
<dbReference type="RefSeq" id="WP_131170600.1">
    <property type="nucleotide sequence ID" value="NZ_FXTL01000001.1"/>
</dbReference>
<dbReference type="PROSITE" id="PS50949">
    <property type="entry name" value="HTH_GNTR"/>
    <property type="match status" value="1"/>
</dbReference>
<keyword evidence="3" id="KW-0804">Transcription</keyword>
<dbReference type="Gene3D" id="1.10.10.10">
    <property type="entry name" value="Winged helix-like DNA-binding domain superfamily/Winged helix DNA-binding domain"/>
    <property type="match status" value="1"/>
</dbReference>
<name>A0A4Q9KNL2_PROTD</name>
<dbReference type="EMBL" id="SDMR01000001">
    <property type="protein sequence ID" value="TBT96187.1"/>
    <property type="molecule type" value="Genomic_DNA"/>
</dbReference>
<evidence type="ECO:0000256" key="1">
    <source>
        <dbReference type="ARBA" id="ARBA00023015"/>
    </source>
</evidence>
<dbReference type="InterPro" id="IPR000524">
    <property type="entry name" value="Tscrpt_reg_HTH_GntR"/>
</dbReference>
<dbReference type="PANTHER" id="PTHR44846:SF17">
    <property type="entry name" value="GNTR-FAMILY TRANSCRIPTIONAL REGULATOR"/>
    <property type="match status" value="1"/>
</dbReference>
<evidence type="ECO:0000313" key="5">
    <source>
        <dbReference type="EMBL" id="TBT96187.1"/>
    </source>
</evidence>
<sequence>MAARTSLVTRVSNELRGDLASGIYPVGGRLPSESALCSRFGVSRPTLRTALRELEALGLVRTQHGVGTFVNEPRTVRVGLERLDSMTESIRAMGRSPEMVYASRQRRQVLPDEAERMAVPADSEVLELRRTILADGEVVAYSYDLLPIEVFGPDFDAVALDAIEGSIFAYFREQLGVVADHSLAEVHAVASEHIGWGAESAAHSLFVLLNQLHYDASGRLLMYSRTYFIEGRYAFTIHRSSGPVAVDAGVEALAVSPRLV</sequence>
<dbReference type="Proteomes" id="UP000291933">
    <property type="component" value="Unassembled WGS sequence"/>
</dbReference>
<dbReference type="InterPro" id="IPR011663">
    <property type="entry name" value="UTRA"/>
</dbReference>
<accession>A0A4Q9KNL2</accession>
<dbReference type="InterPro" id="IPR036390">
    <property type="entry name" value="WH_DNA-bd_sf"/>
</dbReference>
<dbReference type="SUPFAM" id="SSF46785">
    <property type="entry name" value="Winged helix' DNA-binding domain"/>
    <property type="match status" value="1"/>
</dbReference>
<feature type="domain" description="HTH gntR-type" evidence="4">
    <location>
        <begin position="5"/>
        <end position="73"/>
    </location>
</feature>
<dbReference type="CDD" id="cd07377">
    <property type="entry name" value="WHTH_GntR"/>
    <property type="match status" value="1"/>
</dbReference>
<dbReference type="InterPro" id="IPR028978">
    <property type="entry name" value="Chorismate_lyase_/UTRA_dom_sf"/>
</dbReference>
<evidence type="ECO:0000256" key="3">
    <source>
        <dbReference type="ARBA" id="ARBA00023163"/>
    </source>
</evidence>
<dbReference type="PANTHER" id="PTHR44846">
    <property type="entry name" value="MANNOSYL-D-GLYCERATE TRANSPORT/METABOLISM SYSTEM REPRESSOR MNGR-RELATED"/>
    <property type="match status" value="1"/>
</dbReference>
<dbReference type="Pfam" id="PF07702">
    <property type="entry name" value="UTRA"/>
    <property type="match status" value="1"/>
</dbReference>
<keyword evidence="1" id="KW-0805">Transcription regulation</keyword>
<dbReference type="GO" id="GO:0003700">
    <property type="term" value="F:DNA-binding transcription factor activity"/>
    <property type="evidence" value="ECO:0007669"/>
    <property type="project" value="InterPro"/>
</dbReference>
<dbReference type="Pfam" id="PF00392">
    <property type="entry name" value="GntR"/>
    <property type="match status" value="1"/>
</dbReference>
<dbReference type="SUPFAM" id="SSF64288">
    <property type="entry name" value="Chorismate lyase-like"/>
    <property type="match status" value="1"/>
</dbReference>
<dbReference type="PRINTS" id="PR00035">
    <property type="entry name" value="HTHGNTR"/>
</dbReference>
<dbReference type="InterPro" id="IPR050679">
    <property type="entry name" value="Bact_HTH_transcr_reg"/>
</dbReference>
<protein>
    <submittedName>
        <fullName evidence="5">GntR family transcriptional regulator</fullName>
    </submittedName>
</protein>
<dbReference type="AlphaFoldDB" id="A0A4Q9KNL2"/>